<evidence type="ECO:0000313" key="3">
    <source>
        <dbReference type="WBParaSite" id="maker-unitig_32343-snap-gene-0.2-mRNA-1"/>
    </source>
</evidence>
<dbReference type="GO" id="GO:0003676">
    <property type="term" value="F:nucleic acid binding"/>
    <property type="evidence" value="ECO:0007669"/>
    <property type="project" value="InterPro"/>
</dbReference>
<feature type="region of interest" description="Disordered" evidence="1">
    <location>
        <begin position="266"/>
        <end position="300"/>
    </location>
</feature>
<dbReference type="InterPro" id="IPR036397">
    <property type="entry name" value="RNaseH_sf"/>
</dbReference>
<name>A0A1I8FF32_9PLAT</name>
<dbReference type="WBParaSite" id="maker-unitig_32343-snap-gene-0.2-mRNA-1">
    <property type="protein sequence ID" value="maker-unitig_32343-snap-gene-0.2-mRNA-1"/>
    <property type="gene ID" value="maker-unitig_32343-snap-gene-0.2"/>
</dbReference>
<proteinExistence type="predicted"/>
<evidence type="ECO:0000256" key="1">
    <source>
        <dbReference type="SAM" id="MobiDB-lite"/>
    </source>
</evidence>
<dbReference type="AlphaFoldDB" id="A0A1I8FF32"/>
<reference evidence="3" key="1">
    <citation type="submission" date="2016-11" db="UniProtKB">
        <authorList>
            <consortium name="WormBaseParasite"/>
        </authorList>
    </citation>
    <scope>IDENTIFICATION</scope>
</reference>
<organism evidence="2 3">
    <name type="scientific">Macrostomum lignano</name>
    <dbReference type="NCBI Taxonomy" id="282301"/>
    <lineage>
        <taxon>Eukaryota</taxon>
        <taxon>Metazoa</taxon>
        <taxon>Spiralia</taxon>
        <taxon>Lophotrochozoa</taxon>
        <taxon>Platyhelminthes</taxon>
        <taxon>Rhabditophora</taxon>
        <taxon>Macrostomorpha</taxon>
        <taxon>Macrostomida</taxon>
        <taxon>Macrostomidae</taxon>
        <taxon>Macrostomum</taxon>
    </lineage>
</organism>
<dbReference type="Gene3D" id="3.30.420.10">
    <property type="entry name" value="Ribonuclease H-like superfamily/Ribonuclease H"/>
    <property type="match status" value="1"/>
</dbReference>
<keyword evidence="2" id="KW-1185">Reference proteome</keyword>
<protein>
    <submittedName>
        <fullName evidence="3">HTH_Tnp_Tc3_2 domain-containing protein</fullName>
    </submittedName>
</protein>
<sequence>MRHGRASYRQIASRLGISLGAAHYNAAKHRLLGTETQPISGPRQDSELCSLAAAHPHLSCESLARAWSVPASRHTVRRRLISAGFRSRRIGATPRLPEAPSSGAWCAARLKWARLRLHWRPEHWARVLFTDETCFKLTDFTCRGRQWRIKNLSRKKSSRVTEERRNPEAEASGHGQPGEQRLTRAGHTSSGRTAGAAAVAPVPLGVALAGIHLTGQSEAVFPDSLTGRLTPACWRRRVHYTGQADVSTGYAPQECVSLRRASATSGSSLRMRSMRNSDRRLRRKSGSQAAGGRWFPRRRKSDLARRGRTASWAGWLLQADGQQVAERLAMIDAIAQVT</sequence>
<dbReference type="Proteomes" id="UP000095280">
    <property type="component" value="Unplaced"/>
</dbReference>
<feature type="compositionally biased region" description="Basic and acidic residues" evidence="1">
    <location>
        <begin position="159"/>
        <end position="168"/>
    </location>
</feature>
<evidence type="ECO:0000313" key="2">
    <source>
        <dbReference type="Proteomes" id="UP000095280"/>
    </source>
</evidence>
<feature type="region of interest" description="Disordered" evidence="1">
    <location>
        <begin position="153"/>
        <end position="196"/>
    </location>
</feature>
<accession>A0A1I8FF32</accession>